<reference evidence="2" key="1">
    <citation type="journal article" date="2019" name="Int. J. Syst. Evol. Microbiol.">
        <title>The Global Catalogue of Microorganisms (GCM) 10K type strain sequencing project: providing services to taxonomists for standard genome sequencing and annotation.</title>
        <authorList>
            <consortium name="The Broad Institute Genomics Platform"/>
            <consortium name="The Broad Institute Genome Sequencing Center for Infectious Disease"/>
            <person name="Wu L."/>
            <person name="Ma J."/>
        </authorList>
    </citation>
    <scope>NUCLEOTIDE SEQUENCE [LARGE SCALE GENOMIC DNA]</scope>
    <source>
        <strain evidence="2">CCM 8979</strain>
    </source>
</reference>
<evidence type="ECO:0000313" key="1">
    <source>
        <dbReference type="EMBL" id="MFD1455642.1"/>
    </source>
</evidence>
<keyword evidence="2" id="KW-1185">Reference proteome</keyword>
<evidence type="ECO:0000313" key="2">
    <source>
        <dbReference type="Proteomes" id="UP001597189"/>
    </source>
</evidence>
<dbReference type="Proteomes" id="UP001597189">
    <property type="component" value="Unassembled WGS sequence"/>
</dbReference>
<sequence length="95" mass="10726">MVKRVNPWYCETNEQPPPHAKAIVAVAFSYPLVNNPLLLSIINRMLQIPAKNLNSAPQNIQLVMMLSLDNARLLAVRRVTRFKREVTISGRCAEA</sequence>
<name>A0ABW4D6M9_9LACO</name>
<organism evidence="1 2">
    <name type="scientific">Levilactobacillus lanxiensis</name>
    <dbReference type="NCBI Taxonomy" id="2799568"/>
    <lineage>
        <taxon>Bacteria</taxon>
        <taxon>Bacillati</taxon>
        <taxon>Bacillota</taxon>
        <taxon>Bacilli</taxon>
        <taxon>Lactobacillales</taxon>
        <taxon>Lactobacillaceae</taxon>
        <taxon>Levilactobacillus</taxon>
    </lineage>
</organism>
<protein>
    <submittedName>
        <fullName evidence="1">Uncharacterized protein</fullName>
    </submittedName>
</protein>
<gene>
    <name evidence="1" type="ORF">ACFQ44_08055</name>
</gene>
<proteinExistence type="predicted"/>
<comment type="caution">
    <text evidence="1">The sequence shown here is derived from an EMBL/GenBank/DDBJ whole genome shotgun (WGS) entry which is preliminary data.</text>
</comment>
<dbReference type="EMBL" id="JBHTOD010000005">
    <property type="protein sequence ID" value="MFD1455642.1"/>
    <property type="molecule type" value="Genomic_DNA"/>
</dbReference>
<accession>A0ABW4D6M9</accession>